<dbReference type="InterPro" id="IPR036412">
    <property type="entry name" value="HAD-like_sf"/>
</dbReference>
<dbReference type="AlphaFoldDB" id="S3BIQ6"/>
<protein>
    <recommendedName>
        <fullName evidence="3">FCP1 homology domain-containing protein</fullName>
    </recommendedName>
</protein>
<keyword evidence="2" id="KW-1185">Reference proteome</keyword>
<dbReference type="eggNOG" id="COG0647">
    <property type="taxonomic scope" value="Bacteria"/>
</dbReference>
<reference evidence="1 2" key="1">
    <citation type="submission" date="2013-04" db="EMBL/GenBank/DDBJ databases">
        <title>The Genome Sequence of Sutterella wadsworthensis HGA0223.</title>
        <authorList>
            <consortium name="The Broad Institute Genomics Platform"/>
            <person name="Earl A."/>
            <person name="Ward D."/>
            <person name="Feldgarden M."/>
            <person name="Gevers D."/>
            <person name="Schmidt T.M."/>
            <person name="Dover J."/>
            <person name="Dai D."/>
            <person name="Walker B."/>
            <person name="Young S."/>
            <person name="Zeng Q."/>
            <person name="Gargeya S."/>
            <person name="Fitzgerald M."/>
            <person name="Haas B."/>
            <person name="Abouelleil A."/>
            <person name="Allen A.W."/>
            <person name="Alvarado L."/>
            <person name="Arachchi H.M."/>
            <person name="Berlin A.M."/>
            <person name="Chapman S.B."/>
            <person name="Gainer-Dewar J."/>
            <person name="Goldberg J."/>
            <person name="Griggs A."/>
            <person name="Gujja S."/>
            <person name="Hansen M."/>
            <person name="Howarth C."/>
            <person name="Imamovic A."/>
            <person name="Ireland A."/>
            <person name="Larimer J."/>
            <person name="McCowan C."/>
            <person name="Murphy C."/>
            <person name="Pearson M."/>
            <person name="Poon T.W."/>
            <person name="Priest M."/>
            <person name="Roberts A."/>
            <person name="Saif S."/>
            <person name="Shea T."/>
            <person name="Sisk P."/>
            <person name="Sykes S."/>
            <person name="Wortman J."/>
            <person name="Nusbaum C."/>
            <person name="Birren B."/>
        </authorList>
    </citation>
    <scope>NUCLEOTIDE SEQUENCE [LARGE SCALE GENOMIC DNA]</scope>
    <source>
        <strain evidence="1 2">HGA0223</strain>
    </source>
</reference>
<name>S3BIQ6_9BURK</name>
<comment type="caution">
    <text evidence="1">The sequence shown here is derived from an EMBL/GenBank/DDBJ whole genome shotgun (WGS) entry which is preliminary data.</text>
</comment>
<accession>S3BIQ6</accession>
<dbReference type="PATRIC" id="fig|1203554.3.peg.1318"/>
<evidence type="ECO:0008006" key="3">
    <source>
        <dbReference type="Google" id="ProtNLM"/>
    </source>
</evidence>
<dbReference type="SUPFAM" id="SSF56784">
    <property type="entry name" value="HAD-like"/>
    <property type="match status" value="1"/>
</dbReference>
<organism evidence="1 2">
    <name type="scientific">Sutterella wadsworthensis HGA0223</name>
    <dbReference type="NCBI Taxonomy" id="1203554"/>
    <lineage>
        <taxon>Bacteria</taxon>
        <taxon>Pseudomonadati</taxon>
        <taxon>Pseudomonadota</taxon>
        <taxon>Betaproteobacteria</taxon>
        <taxon>Burkholderiales</taxon>
        <taxon>Sutterellaceae</taxon>
        <taxon>Sutterella</taxon>
    </lineage>
</organism>
<dbReference type="Gene3D" id="3.40.50.1000">
    <property type="entry name" value="HAD superfamily/HAD-like"/>
    <property type="match status" value="1"/>
</dbReference>
<dbReference type="RefSeq" id="WP_005428848.1">
    <property type="nucleotide sequence ID" value="NZ_KE150480.1"/>
</dbReference>
<dbReference type="STRING" id="1203554.HMPREF1476_01257"/>
<dbReference type="InterPro" id="IPR023214">
    <property type="entry name" value="HAD_sf"/>
</dbReference>
<dbReference type="EMBL" id="ATCF01000017">
    <property type="protein sequence ID" value="EPD99220.1"/>
    <property type="molecule type" value="Genomic_DNA"/>
</dbReference>
<dbReference type="Proteomes" id="UP000014400">
    <property type="component" value="Unassembled WGS sequence"/>
</dbReference>
<evidence type="ECO:0000313" key="1">
    <source>
        <dbReference type="EMBL" id="EPD99220.1"/>
    </source>
</evidence>
<dbReference type="HOGENOM" id="CLU_134963_0_0_4"/>
<evidence type="ECO:0000313" key="2">
    <source>
        <dbReference type="Proteomes" id="UP000014400"/>
    </source>
</evidence>
<proteinExistence type="predicted"/>
<gene>
    <name evidence="1" type="ORF">HMPREF1476_01257</name>
</gene>
<sequence length="124" mass="13848">MTTLRMSTLPKTWVLDVDGTIVVHNGHLRPVGDELLPGVKEFFASLPPQDVVVLLTARKKEIGPRLEAFLTDHHIRFDTILYGMPAGERILVNDCKPSGLPTAFAINKKRDEPLSIHVVRDETL</sequence>